<sequence length="67" mass="7368">MLKDAMRQEVAADAEFTLPRRCLSDACYPELLIRLGPRGPRWGYAQGGRPFLKDPPVMIGACSTSVS</sequence>
<proteinExistence type="predicted"/>
<evidence type="ECO:0000313" key="1">
    <source>
        <dbReference type="EMBL" id="KAL3663654.1"/>
    </source>
</evidence>
<accession>A0ABD3FDT9</accession>
<name>A0ABD3FDT9_9STRA</name>
<dbReference type="AlphaFoldDB" id="A0ABD3FDT9"/>
<comment type="caution">
    <text evidence="1">The sequence shown here is derived from an EMBL/GenBank/DDBJ whole genome shotgun (WGS) entry which is preliminary data.</text>
</comment>
<organism evidence="1 2">
    <name type="scientific">Phytophthora oleae</name>
    <dbReference type="NCBI Taxonomy" id="2107226"/>
    <lineage>
        <taxon>Eukaryota</taxon>
        <taxon>Sar</taxon>
        <taxon>Stramenopiles</taxon>
        <taxon>Oomycota</taxon>
        <taxon>Peronosporomycetes</taxon>
        <taxon>Peronosporales</taxon>
        <taxon>Peronosporaceae</taxon>
        <taxon>Phytophthora</taxon>
    </lineage>
</organism>
<keyword evidence="2" id="KW-1185">Reference proteome</keyword>
<protein>
    <submittedName>
        <fullName evidence="1">Uncharacterized protein</fullName>
    </submittedName>
</protein>
<evidence type="ECO:0000313" key="2">
    <source>
        <dbReference type="Proteomes" id="UP001632037"/>
    </source>
</evidence>
<reference evidence="1 2" key="1">
    <citation type="submission" date="2024-09" db="EMBL/GenBank/DDBJ databases">
        <title>Genome sequencing and assembly of Phytophthora oleae, isolate VK10A, causative agent of rot of olive drupes.</title>
        <authorList>
            <person name="Conti Taguali S."/>
            <person name="Riolo M."/>
            <person name="La Spada F."/>
            <person name="Cacciola S.O."/>
            <person name="Dionisio G."/>
        </authorList>
    </citation>
    <scope>NUCLEOTIDE SEQUENCE [LARGE SCALE GENOMIC DNA]</scope>
    <source>
        <strain evidence="1 2">VK10A</strain>
    </source>
</reference>
<gene>
    <name evidence="1" type="ORF">V7S43_011069</name>
</gene>
<dbReference type="Proteomes" id="UP001632037">
    <property type="component" value="Unassembled WGS sequence"/>
</dbReference>
<dbReference type="EMBL" id="JBIMZQ010000026">
    <property type="protein sequence ID" value="KAL3663654.1"/>
    <property type="molecule type" value="Genomic_DNA"/>
</dbReference>